<gene>
    <name evidence="3" type="ORF">LQ327_12000</name>
</gene>
<keyword evidence="4" id="KW-1185">Reference proteome</keyword>
<dbReference type="Gene3D" id="2.40.128.580">
    <property type="entry name" value="GXWXG domain"/>
    <property type="match status" value="1"/>
</dbReference>
<protein>
    <submittedName>
        <fullName evidence="3">DUF4334 domain-containing protein</fullName>
    </submittedName>
</protein>
<dbReference type="Proteomes" id="UP001199469">
    <property type="component" value="Unassembled WGS sequence"/>
</dbReference>
<proteinExistence type="predicted"/>
<dbReference type="EMBL" id="JAJNDB010000002">
    <property type="protein sequence ID" value="MCD2194097.1"/>
    <property type="molecule type" value="Genomic_DNA"/>
</dbReference>
<evidence type="ECO:0000259" key="1">
    <source>
        <dbReference type="Pfam" id="PF14231"/>
    </source>
</evidence>
<dbReference type="Pfam" id="PF14232">
    <property type="entry name" value="DUF4334"/>
    <property type="match status" value="1"/>
</dbReference>
<sequence>MTTVDPSFDVLLSRANRGDVRTDEALALFDTLPAVRPEEMFGEWRGEEFPTGHPMDGLLGATGWAGKRFEDADRVHPLLFWNAERTGTFPVDPIRVPMGLPVPTGLRRPWLHRVITAGRPLLATSRYTARLRATEYRGVSTATMIYDARPINDVFRRVSETRLLGLMDHRGDAAPYFFVLYRP</sequence>
<dbReference type="RefSeq" id="WP_230733677.1">
    <property type="nucleotide sequence ID" value="NZ_JAJNDB010000002.1"/>
</dbReference>
<dbReference type="InterPro" id="IPR025568">
    <property type="entry name" value="DUF4334"/>
</dbReference>
<evidence type="ECO:0000313" key="3">
    <source>
        <dbReference type="EMBL" id="MCD2194097.1"/>
    </source>
</evidence>
<reference evidence="3 4" key="1">
    <citation type="submission" date="2021-11" db="EMBL/GenBank/DDBJ databases">
        <title>Draft genome sequence of Actinomycetospora sp. SF1 isolated from the rhizosphere soil.</title>
        <authorList>
            <person name="Duangmal K."/>
            <person name="Chantavorakit T."/>
        </authorList>
    </citation>
    <scope>NUCLEOTIDE SEQUENCE [LARGE SCALE GENOMIC DNA]</scope>
    <source>
        <strain evidence="3 4">TBRC 5722</strain>
    </source>
</reference>
<feature type="domain" description="DUF4334" evidence="2">
    <location>
        <begin position="128"/>
        <end position="182"/>
    </location>
</feature>
<evidence type="ECO:0000313" key="4">
    <source>
        <dbReference type="Proteomes" id="UP001199469"/>
    </source>
</evidence>
<feature type="domain" description="GXWXG" evidence="1">
    <location>
        <begin position="27"/>
        <end position="84"/>
    </location>
</feature>
<organism evidence="3 4">
    <name type="scientific">Actinomycetospora endophytica</name>
    <dbReference type="NCBI Taxonomy" id="2291215"/>
    <lineage>
        <taxon>Bacteria</taxon>
        <taxon>Bacillati</taxon>
        <taxon>Actinomycetota</taxon>
        <taxon>Actinomycetes</taxon>
        <taxon>Pseudonocardiales</taxon>
        <taxon>Pseudonocardiaceae</taxon>
        <taxon>Actinomycetospora</taxon>
    </lineage>
</organism>
<dbReference type="Pfam" id="PF14231">
    <property type="entry name" value="GXWXG"/>
    <property type="match status" value="1"/>
</dbReference>
<evidence type="ECO:0000259" key="2">
    <source>
        <dbReference type="Pfam" id="PF14232"/>
    </source>
</evidence>
<comment type="caution">
    <text evidence="3">The sequence shown here is derived from an EMBL/GenBank/DDBJ whole genome shotgun (WGS) entry which is preliminary data.</text>
</comment>
<dbReference type="InterPro" id="IPR025951">
    <property type="entry name" value="GXWXG_dom"/>
</dbReference>
<name>A0ABS8P753_9PSEU</name>
<accession>A0ABS8P753</accession>